<protein>
    <recommendedName>
        <fullName evidence="3">SIR2-like domain-containing protein</fullName>
    </recommendedName>
</protein>
<keyword evidence="2" id="KW-1185">Reference proteome</keyword>
<dbReference type="Proteomes" id="UP001501251">
    <property type="component" value="Unassembled WGS sequence"/>
</dbReference>
<accession>A0ABP8BI43</accession>
<comment type="caution">
    <text evidence="1">The sequence shown here is derived from an EMBL/GenBank/DDBJ whole genome shotgun (WGS) entry which is preliminary data.</text>
</comment>
<reference evidence="2" key="1">
    <citation type="journal article" date="2019" name="Int. J. Syst. Evol. Microbiol.">
        <title>The Global Catalogue of Microorganisms (GCM) 10K type strain sequencing project: providing services to taxonomists for standard genome sequencing and annotation.</title>
        <authorList>
            <consortium name="The Broad Institute Genomics Platform"/>
            <consortium name="The Broad Institute Genome Sequencing Center for Infectious Disease"/>
            <person name="Wu L."/>
            <person name="Ma J."/>
        </authorList>
    </citation>
    <scope>NUCLEOTIDE SEQUENCE [LARGE SCALE GENOMIC DNA]</scope>
    <source>
        <strain evidence="2">JCM 17388</strain>
    </source>
</reference>
<evidence type="ECO:0000313" key="1">
    <source>
        <dbReference type="EMBL" id="GAA4207421.1"/>
    </source>
</evidence>
<dbReference type="Pfam" id="PF13289">
    <property type="entry name" value="SIR2_2"/>
    <property type="match status" value="1"/>
</dbReference>
<evidence type="ECO:0008006" key="3">
    <source>
        <dbReference type="Google" id="ProtNLM"/>
    </source>
</evidence>
<evidence type="ECO:0000313" key="2">
    <source>
        <dbReference type="Proteomes" id="UP001501251"/>
    </source>
</evidence>
<organism evidence="1 2">
    <name type="scientific">Streptosporangium oxazolinicum</name>
    <dbReference type="NCBI Taxonomy" id="909287"/>
    <lineage>
        <taxon>Bacteria</taxon>
        <taxon>Bacillati</taxon>
        <taxon>Actinomycetota</taxon>
        <taxon>Actinomycetes</taxon>
        <taxon>Streptosporangiales</taxon>
        <taxon>Streptosporangiaceae</taxon>
        <taxon>Streptosporangium</taxon>
    </lineage>
</organism>
<dbReference type="EMBL" id="BAABAQ010000017">
    <property type="protein sequence ID" value="GAA4207421.1"/>
    <property type="molecule type" value="Genomic_DNA"/>
</dbReference>
<proteinExistence type="predicted"/>
<sequence length="301" mass="33312">MDDTDWERLIDQLGRGDCAPFLGAGACAGTLPTGTVLSNRYALRYGYPFSDAGDLARVMQYGEAVVRDPVDLKEAVCGHLRSHGRPPSGDPGEPHRLLATFPLTTFLTTNYDDFLAEALRAEGKEPHVAVSPWWDTDPTSAPLLPEPTVQRPIVYHLHGSWAEPASLVLTEADYLTYLVNMVDAVATDGRHPLPTPILRAMTTRPLLFVGYSLQDWTFRVLFHGLVRNTPRSNKRRHVSVQLMPEVGRGGGGGVGAESAESAENKARRYITHYLDRWNISIFLGTASEFCAELRRRMGRTP</sequence>
<dbReference type="RefSeq" id="WP_344922677.1">
    <property type="nucleotide sequence ID" value="NZ_BAABAQ010000017.1"/>
</dbReference>
<name>A0ABP8BI43_9ACTN</name>
<gene>
    <name evidence="1" type="ORF">GCM10022252_71050</name>
</gene>